<dbReference type="PANTHER" id="PTHR21310:SF41">
    <property type="entry name" value="3'-PHOSPHOTRANSFERASE, PUTATIVE-RELATED"/>
    <property type="match status" value="1"/>
</dbReference>
<sequence length="211" mass="22818">MTVAEVVRRFSAEGGEAVVIGFSGATVIRLERRTETLYYKAGSGISAEADRLVWLNATGFPCPVVRDRGDDWMLTSKLPGRDASQPWPEADRPQVLKALAGGLRALHELDVRDCPFDLDFPGERTVVAHGDYCAPNVFVDPETLRFSGVLDVGYLGAGDPYVDLALMYKSLSNGLNPQYGGLAASVGFVEAYGGDPAEPRIQAYIDFADAR</sequence>
<accession>A0ABV6QGK8</accession>
<dbReference type="InterPro" id="IPR002575">
    <property type="entry name" value="Aminoglycoside_PTrfase"/>
</dbReference>
<dbReference type="Gene3D" id="3.30.200.20">
    <property type="entry name" value="Phosphorylase Kinase, domain 1"/>
    <property type="match status" value="1"/>
</dbReference>
<evidence type="ECO:0000259" key="1">
    <source>
        <dbReference type="Pfam" id="PF01636"/>
    </source>
</evidence>
<reference evidence="2 3" key="1">
    <citation type="submission" date="2024-09" db="EMBL/GenBank/DDBJ databases">
        <authorList>
            <person name="Sun Q."/>
            <person name="Mori K."/>
        </authorList>
    </citation>
    <scope>NUCLEOTIDE SEQUENCE [LARGE SCALE GENOMIC DNA]</scope>
    <source>
        <strain evidence="2 3">CGMCC 1.15906</strain>
    </source>
</reference>
<dbReference type="Proteomes" id="UP001589890">
    <property type="component" value="Unassembled WGS sequence"/>
</dbReference>
<evidence type="ECO:0000313" key="2">
    <source>
        <dbReference type="EMBL" id="MFC0623779.1"/>
    </source>
</evidence>
<gene>
    <name evidence="2" type="ORF">ACFFGN_06880</name>
</gene>
<dbReference type="InterPro" id="IPR051678">
    <property type="entry name" value="AGP_Transferase"/>
</dbReference>
<dbReference type="PANTHER" id="PTHR21310">
    <property type="entry name" value="AMINOGLYCOSIDE PHOSPHOTRANSFERASE-RELATED-RELATED"/>
    <property type="match status" value="1"/>
</dbReference>
<dbReference type="InterPro" id="IPR011009">
    <property type="entry name" value="Kinase-like_dom_sf"/>
</dbReference>
<dbReference type="RefSeq" id="WP_380044479.1">
    <property type="nucleotide sequence ID" value="NZ_JBHLTC010000006.1"/>
</dbReference>
<feature type="domain" description="Aminoglycoside phosphotransferase" evidence="1">
    <location>
        <begin position="123"/>
        <end position="178"/>
    </location>
</feature>
<keyword evidence="3" id="KW-1185">Reference proteome</keyword>
<dbReference type="SUPFAM" id="SSF56112">
    <property type="entry name" value="Protein kinase-like (PK-like)"/>
    <property type="match status" value="1"/>
</dbReference>
<protein>
    <submittedName>
        <fullName evidence="2">Phosphotransferase</fullName>
    </submittedName>
</protein>
<comment type="caution">
    <text evidence="2">The sequence shown here is derived from an EMBL/GenBank/DDBJ whole genome shotgun (WGS) entry which is preliminary data.</text>
</comment>
<dbReference type="Gene3D" id="3.90.1200.10">
    <property type="match status" value="2"/>
</dbReference>
<dbReference type="EMBL" id="JBHLTC010000006">
    <property type="protein sequence ID" value="MFC0623779.1"/>
    <property type="molecule type" value="Genomic_DNA"/>
</dbReference>
<dbReference type="Pfam" id="PF01636">
    <property type="entry name" value="APH"/>
    <property type="match status" value="2"/>
</dbReference>
<proteinExistence type="predicted"/>
<organism evidence="2 3">
    <name type="scientific">Kribbella deserti</name>
    <dbReference type="NCBI Taxonomy" id="1926257"/>
    <lineage>
        <taxon>Bacteria</taxon>
        <taxon>Bacillati</taxon>
        <taxon>Actinomycetota</taxon>
        <taxon>Actinomycetes</taxon>
        <taxon>Propionibacteriales</taxon>
        <taxon>Kribbellaceae</taxon>
        <taxon>Kribbella</taxon>
    </lineage>
</organism>
<name>A0ABV6QGK8_9ACTN</name>
<feature type="domain" description="Aminoglycoside phosphotransferase" evidence="1">
    <location>
        <begin position="45"/>
        <end position="117"/>
    </location>
</feature>
<evidence type="ECO:0000313" key="3">
    <source>
        <dbReference type="Proteomes" id="UP001589890"/>
    </source>
</evidence>